<feature type="transmembrane region" description="Helical" evidence="7">
    <location>
        <begin position="400"/>
        <end position="426"/>
    </location>
</feature>
<evidence type="ECO:0000256" key="5">
    <source>
        <dbReference type="ARBA" id="ARBA00023136"/>
    </source>
</evidence>
<reference evidence="8 9" key="1">
    <citation type="journal article" date="2003" name="Genome Res.">
        <title>Comparative complete genome sequence analysis of the amino acid replacements responsible for the thermostability of Corynebacterium efficiens.</title>
        <authorList>
            <person name="Nishio Y."/>
            <person name="Nakamura Y."/>
            <person name="Kawarabayasi Y."/>
            <person name="Usuda Y."/>
            <person name="Kimura E."/>
            <person name="Sugimoto S."/>
            <person name="Matsui K."/>
            <person name="Yamagishi A."/>
            <person name="Kikuchi H."/>
            <person name="Ikeo K."/>
            <person name="Gojobori T."/>
        </authorList>
    </citation>
    <scope>NUCLEOTIDE SEQUENCE [LARGE SCALE GENOMIC DNA]</scope>
    <source>
        <strain evidence="9">DSM 44549 / YS-314 / AJ 12310 / JCM 11189 / NBRC 100395</strain>
    </source>
</reference>
<feature type="transmembrane region" description="Helical" evidence="7">
    <location>
        <begin position="447"/>
        <end position="468"/>
    </location>
</feature>
<accession>Q8FRP8</accession>
<dbReference type="Pfam" id="PF13520">
    <property type="entry name" value="AA_permease_2"/>
    <property type="match status" value="1"/>
</dbReference>
<dbReference type="GO" id="GO:0022857">
    <property type="term" value="F:transmembrane transporter activity"/>
    <property type="evidence" value="ECO:0007669"/>
    <property type="project" value="InterPro"/>
</dbReference>
<feature type="transmembrane region" description="Helical" evidence="7">
    <location>
        <begin position="488"/>
        <end position="508"/>
    </location>
</feature>
<protein>
    <submittedName>
        <fullName evidence="8">Putative amino-acid permease</fullName>
    </submittedName>
</protein>
<evidence type="ECO:0000313" key="9">
    <source>
        <dbReference type="Proteomes" id="UP000001409"/>
    </source>
</evidence>
<feature type="region of interest" description="Disordered" evidence="6">
    <location>
        <begin position="1"/>
        <end position="28"/>
    </location>
</feature>
<dbReference type="EMBL" id="BA000035">
    <property type="protein sequence ID" value="BAC17521.1"/>
    <property type="molecule type" value="Genomic_DNA"/>
</dbReference>
<evidence type="ECO:0000256" key="3">
    <source>
        <dbReference type="ARBA" id="ARBA00022692"/>
    </source>
</evidence>
<dbReference type="KEGG" id="cef:CE0711"/>
<dbReference type="NCBIfam" id="TIGR03428">
    <property type="entry name" value="ureacarb_perm"/>
    <property type="match status" value="1"/>
</dbReference>
<feature type="compositionally biased region" description="Low complexity" evidence="6">
    <location>
        <begin position="528"/>
        <end position="543"/>
    </location>
</feature>
<proteinExistence type="predicted"/>
<feature type="transmembrane region" description="Helical" evidence="7">
    <location>
        <begin position="78"/>
        <end position="98"/>
    </location>
</feature>
<feature type="transmembrane region" description="Helical" evidence="7">
    <location>
        <begin position="167"/>
        <end position="189"/>
    </location>
</feature>
<evidence type="ECO:0000256" key="7">
    <source>
        <dbReference type="SAM" id="Phobius"/>
    </source>
</evidence>
<keyword evidence="4 7" id="KW-1133">Transmembrane helix</keyword>
<feature type="region of interest" description="Disordered" evidence="6">
    <location>
        <begin position="516"/>
        <end position="587"/>
    </location>
</feature>
<dbReference type="PANTHER" id="PTHR45649">
    <property type="entry name" value="AMINO-ACID PERMEASE BAT1"/>
    <property type="match status" value="1"/>
</dbReference>
<dbReference type="Proteomes" id="UP000001409">
    <property type="component" value="Chromosome"/>
</dbReference>
<dbReference type="PANTHER" id="PTHR45649:SF26">
    <property type="entry name" value="OS04G0435100 PROTEIN"/>
    <property type="match status" value="1"/>
</dbReference>
<keyword evidence="2" id="KW-0813">Transport</keyword>
<keyword evidence="5 7" id="KW-0472">Membrane</keyword>
<feature type="transmembrane region" description="Helical" evidence="7">
    <location>
        <begin position="281"/>
        <end position="304"/>
    </location>
</feature>
<dbReference type="eggNOG" id="COG0531">
    <property type="taxonomic scope" value="Bacteria"/>
</dbReference>
<keyword evidence="3 7" id="KW-0812">Transmembrane</keyword>
<dbReference type="STRING" id="196164.gene:10741113"/>
<dbReference type="GO" id="GO:0016020">
    <property type="term" value="C:membrane"/>
    <property type="evidence" value="ECO:0007669"/>
    <property type="project" value="UniProtKB-SubCell"/>
</dbReference>
<dbReference type="InterPro" id="IPR017794">
    <property type="entry name" value="Urea_CO2ase-assoc_permease"/>
</dbReference>
<evidence type="ECO:0000256" key="2">
    <source>
        <dbReference type="ARBA" id="ARBA00022448"/>
    </source>
</evidence>
<evidence type="ECO:0000256" key="6">
    <source>
        <dbReference type="SAM" id="MobiDB-lite"/>
    </source>
</evidence>
<evidence type="ECO:0000256" key="4">
    <source>
        <dbReference type="ARBA" id="ARBA00022989"/>
    </source>
</evidence>
<dbReference type="InterPro" id="IPR002293">
    <property type="entry name" value="AA/rel_permease1"/>
</dbReference>
<keyword evidence="9" id="KW-1185">Reference proteome</keyword>
<feature type="compositionally biased region" description="Low complexity" evidence="6">
    <location>
        <begin position="559"/>
        <end position="573"/>
    </location>
</feature>
<dbReference type="HOGENOM" id="CLU_004495_0_4_11"/>
<comment type="subcellular location">
    <subcellularLocation>
        <location evidence="1">Membrane</location>
        <topology evidence="1">Multi-pass membrane protein</topology>
    </subcellularLocation>
</comment>
<feature type="transmembrane region" description="Helical" evidence="7">
    <location>
        <begin position="119"/>
        <end position="147"/>
    </location>
</feature>
<feature type="compositionally biased region" description="Polar residues" evidence="6">
    <location>
        <begin position="1"/>
        <end position="15"/>
    </location>
</feature>
<name>Q8FRP8_COREF</name>
<feature type="transmembrane region" description="Helical" evidence="7">
    <location>
        <begin position="46"/>
        <end position="66"/>
    </location>
</feature>
<dbReference type="Gene3D" id="1.20.1740.10">
    <property type="entry name" value="Amino acid/polyamine transporter I"/>
    <property type="match status" value="1"/>
</dbReference>
<feature type="transmembrane region" description="Helical" evidence="7">
    <location>
        <begin position="196"/>
        <end position="220"/>
    </location>
</feature>
<evidence type="ECO:0000256" key="1">
    <source>
        <dbReference type="ARBA" id="ARBA00004141"/>
    </source>
</evidence>
<evidence type="ECO:0000313" key="8">
    <source>
        <dbReference type="EMBL" id="BAC17521.1"/>
    </source>
</evidence>
<feature type="transmembrane region" description="Helical" evidence="7">
    <location>
        <begin position="324"/>
        <end position="353"/>
    </location>
</feature>
<organism evidence="8 9">
    <name type="scientific">Corynebacterium efficiens (strain DSM 44549 / YS-314 / AJ 12310 / JCM 11189 / NBRC 100395)</name>
    <dbReference type="NCBI Taxonomy" id="196164"/>
    <lineage>
        <taxon>Bacteria</taxon>
        <taxon>Bacillati</taxon>
        <taxon>Actinomycetota</taxon>
        <taxon>Actinomycetes</taxon>
        <taxon>Mycobacteriales</taxon>
        <taxon>Corynebacteriaceae</taxon>
        <taxon>Corynebacterium</taxon>
    </lineage>
</organism>
<feature type="transmembrane region" description="Helical" evidence="7">
    <location>
        <begin position="374"/>
        <end position="394"/>
    </location>
</feature>
<feature type="transmembrane region" description="Helical" evidence="7">
    <location>
        <begin position="240"/>
        <end position="260"/>
    </location>
</feature>
<dbReference type="AlphaFoldDB" id="Q8FRP8"/>
<sequence>MMTAQNHLVDTTTRSVPPDMKNRAADSDDLSSFGYEQQLQRNLGRFASFAAGFSFVSILTTIFQLFGLGFGFGGPAFFWTWVAVFIGQYMVALCFAELAARFPVSGAIYQWSRRMGGEFIGWFAGWFMILAQIVTAAAAAIALQVVLPNIWSGFQIIGDDPTLTSPSGAANAVLLGSVLIVLTTVINCIGVRWMSYVTTIGVVCELVGVVAIIGVLFAHAQRGPQVVFETNWTGDSSGYIGAWIASALMAAYVMVGFGSAGELAEETRNPRAVAPKTIRQALSVSALGGGLLILGALMAAPSLTDGRLSVEGLPYVLNTVLESPWGTVLLIDVAIAILICTLAIQTAASRLMFSMARDHRLPASRMLSRVNTTTGTPILPSIVVGVACILILLINVGNDALFATITSVCIILIYLAYLLVTAPLLLRRIQGWPYDRGTSTDANGKQLFTLGRWGLPVNICAVVYGTVMVVNLSWPRAEIYNPSGDTPIMQWAGPIAVGAVIILGLMAFPRNRAHPHPVALESPRNSHTAAAPPATMTITPDPTDVVTGTEATGIHAESARTSTRTSTGTSTGAVVPQSAIPDRSTHF</sequence>